<dbReference type="Pfam" id="PF19277">
    <property type="entry name" value="GPAT_C"/>
    <property type="match status" value="1"/>
</dbReference>
<gene>
    <name evidence="2" type="ORF">H8E23_14415</name>
</gene>
<dbReference type="PANTHER" id="PTHR12563:SF17">
    <property type="entry name" value="DIHYDROXYACETONE PHOSPHATE ACYLTRANSFERASE"/>
    <property type="match status" value="1"/>
</dbReference>
<dbReference type="GO" id="GO:0006629">
    <property type="term" value="P:lipid metabolic process"/>
    <property type="evidence" value="ECO:0007669"/>
    <property type="project" value="InterPro"/>
</dbReference>
<proteinExistence type="predicted"/>
<name>A0A8J6NSR1_9BACT</name>
<evidence type="ECO:0000313" key="2">
    <source>
        <dbReference type="EMBL" id="MBC8362576.1"/>
    </source>
</evidence>
<dbReference type="InterPro" id="IPR022284">
    <property type="entry name" value="GPAT/DHAPAT"/>
</dbReference>
<evidence type="ECO:0000313" key="3">
    <source>
        <dbReference type="Proteomes" id="UP000603434"/>
    </source>
</evidence>
<feature type="domain" description="GPAT/DHAPAT C-terminal" evidence="1">
    <location>
        <begin position="19"/>
        <end position="360"/>
    </location>
</feature>
<dbReference type="GO" id="GO:0008374">
    <property type="term" value="F:O-acyltransferase activity"/>
    <property type="evidence" value="ECO:0007669"/>
    <property type="project" value="InterPro"/>
</dbReference>
<dbReference type="InterPro" id="IPR045520">
    <property type="entry name" value="GPAT/DHAPAT_C"/>
</dbReference>
<reference evidence="2 3" key="1">
    <citation type="submission" date="2020-08" db="EMBL/GenBank/DDBJ databases">
        <title>Bridging the membrane lipid divide: bacteria of the FCB group superphylum have the potential to synthesize archaeal ether lipids.</title>
        <authorList>
            <person name="Villanueva L."/>
            <person name="Von Meijenfeldt F.A.B."/>
            <person name="Westbye A.B."/>
            <person name="Yadav S."/>
            <person name="Hopmans E.C."/>
            <person name="Dutilh B.E."/>
            <person name="Sinninghe Damste J.S."/>
        </authorList>
    </citation>
    <scope>NUCLEOTIDE SEQUENCE [LARGE SCALE GENOMIC DNA]</scope>
    <source>
        <strain evidence="2">NIOZ-UU30</strain>
    </source>
</reference>
<accession>A0A8J6NSR1</accession>
<protein>
    <recommendedName>
        <fullName evidence="1">GPAT/DHAPAT C-terminal domain-containing protein</fullName>
    </recommendedName>
</protein>
<dbReference type="AlphaFoldDB" id="A0A8J6NSR1"/>
<organism evidence="2 3">
    <name type="scientific">Candidatus Desulfatibia profunda</name>
    <dbReference type="NCBI Taxonomy" id="2841695"/>
    <lineage>
        <taxon>Bacteria</taxon>
        <taxon>Pseudomonadati</taxon>
        <taxon>Thermodesulfobacteriota</taxon>
        <taxon>Desulfobacteria</taxon>
        <taxon>Desulfobacterales</taxon>
        <taxon>Desulfobacterales incertae sedis</taxon>
        <taxon>Candidatus Desulfatibia</taxon>
    </lineage>
</organism>
<comment type="caution">
    <text evidence="2">The sequence shown here is derived from an EMBL/GenBank/DDBJ whole genome shotgun (WGS) entry which is preliminary data.</text>
</comment>
<dbReference type="PANTHER" id="PTHR12563">
    <property type="entry name" value="GLYCEROL-3-PHOSPHATE ACYLTRANSFERASE"/>
    <property type="match status" value="1"/>
</dbReference>
<sequence length="383" mass="45052">MIFTPIFIGYDRVLEESSYLNEIEGEQKQPESLRQVIKARKVLKKRYGRIYIQFHDPISFNELLEQYDTPIEEMPSKEFNILCRNMGHRIINAINQVSVVTPHALVAAAVMNCSKTSFTYEHLLSHIDTYLSHLYSKEAKLADTLLMDHVHAVEHAMETFMQRKFIECLTKDKEPFQTDALFKVNESKRPNLEYYKNNCITFFIPAAITALSILIKDAFQFSASDLHADYKFLQYFFKYEFAYDVDRTPEDYVRKNLKAFIDDAILMPHPTLPDTYNLTSSGFRKLKFFAGFLKTYFESYWIVLDFFRQHSQNSIKPKERLKKIDAIGHRMYKQKEIDRNEALSRINYSNGVDFFTTNGVKGSEDHEKIAYYADAIQRYINYL</sequence>
<evidence type="ECO:0000259" key="1">
    <source>
        <dbReference type="Pfam" id="PF19277"/>
    </source>
</evidence>
<dbReference type="EMBL" id="JACNJH010000204">
    <property type="protein sequence ID" value="MBC8362576.1"/>
    <property type="molecule type" value="Genomic_DNA"/>
</dbReference>
<dbReference type="Proteomes" id="UP000603434">
    <property type="component" value="Unassembled WGS sequence"/>
</dbReference>